<dbReference type="InterPro" id="IPR042098">
    <property type="entry name" value="TauD-like_sf"/>
</dbReference>
<dbReference type="RefSeq" id="WP_371840877.1">
    <property type="nucleotide sequence ID" value="NZ_JBGMEK010000071.1"/>
</dbReference>
<evidence type="ECO:0000256" key="3">
    <source>
        <dbReference type="ARBA" id="ARBA00022964"/>
    </source>
</evidence>
<dbReference type="Gene3D" id="3.60.130.10">
    <property type="entry name" value="Clavaminate synthase-like"/>
    <property type="match status" value="1"/>
</dbReference>
<proteinExistence type="inferred from homology"/>
<protein>
    <submittedName>
        <fullName evidence="7">TauD/TfdA dioxygenase family protein</fullName>
    </submittedName>
</protein>
<evidence type="ECO:0000313" key="7">
    <source>
        <dbReference type="EMBL" id="MFA0813114.1"/>
    </source>
</evidence>
<keyword evidence="8" id="KW-1185">Reference proteome</keyword>
<organism evidence="7 8">
    <name type="scientific">Microbulbifer epialgicus</name>
    <dbReference type="NCBI Taxonomy" id="393907"/>
    <lineage>
        <taxon>Bacteria</taxon>
        <taxon>Pseudomonadati</taxon>
        <taxon>Pseudomonadota</taxon>
        <taxon>Gammaproteobacteria</taxon>
        <taxon>Cellvibrionales</taxon>
        <taxon>Microbulbiferaceae</taxon>
        <taxon>Microbulbifer</taxon>
    </lineage>
</organism>
<keyword evidence="2" id="KW-0479">Metal-binding</keyword>
<evidence type="ECO:0000256" key="4">
    <source>
        <dbReference type="ARBA" id="ARBA00023002"/>
    </source>
</evidence>
<evidence type="ECO:0000259" key="6">
    <source>
        <dbReference type="Pfam" id="PF02668"/>
    </source>
</evidence>
<dbReference type="PANTHER" id="PTHR30468">
    <property type="entry name" value="ALPHA-KETOGLUTARATE-DEPENDENT SULFONATE DIOXYGENASE"/>
    <property type="match status" value="1"/>
</dbReference>
<gene>
    <name evidence="7" type="ORF">ACCI49_19620</name>
</gene>
<dbReference type="Proteomes" id="UP001569428">
    <property type="component" value="Unassembled WGS sequence"/>
</dbReference>
<evidence type="ECO:0000313" key="8">
    <source>
        <dbReference type="Proteomes" id="UP001569428"/>
    </source>
</evidence>
<dbReference type="EMBL" id="JBGMEK010000071">
    <property type="protein sequence ID" value="MFA0813114.1"/>
    <property type="molecule type" value="Genomic_DNA"/>
</dbReference>
<dbReference type="InterPro" id="IPR051323">
    <property type="entry name" value="AtsK-like"/>
</dbReference>
<comment type="caution">
    <text evidence="7">The sequence shown here is derived from an EMBL/GenBank/DDBJ whole genome shotgun (WGS) entry which is preliminary data.</text>
</comment>
<comment type="similarity">
    <text evidence="1">Belongs to the TfdA dioxygenase family.</text>
</comment>
<evidence type="ECO:0000256" key="2">
    <source>
        <dbReference type="ARBA" id="ARBA00022723"/>
    </source>
</evidence>
<dbReference type="SUPFAM" id="SSF51197">
    <property type="entry name" value="Clavaminate synthase-like"/>
    <property type="match status" value="1"/>
</dbReference>
<dbReference type="PANTHER" id="PTHR30468:SF1">
    <property type="entry name" value="ALPHA-KETOGLUTARATE-DEPENDENT SULFONATE DIOXYGENASE"/>
    <property type="match status" value="1"/>
</dbReference>
<keyword evidence="3 7" id="KW-0223">Dioxygenase</keyword>
<keyword evidence="4" id="KW-0560">Oxidoreductase</keyword>
<name>A0ABV4P546_9GAMM</name>
<evidence type="ECO:0000256" key="5">
    <source>
        <dbReference type="ARBA" id="ARBA00023004"/>
    </source>
</evidence>
<dbReference type="Pfam" id="PF02668">
    <property type="entry name" value="TauD"/>
    <property type="match status" value="1"/>
</dbReference>
<reference evidence="7 8" key="1">
    <citation type="submission" date="2024-08" db="EMBL/GenBank/DDBJ databases">
        <authorList>
            <person name="Ishaq N."/>
        </authorList>
    </citation>
    <scope>NUCLEOTIDE SEQUENCE [LARGE SCALE GENOMIC DNA]</scope>
    <source>
        <strain evidence="7 8">DSM 18651</strain>
    </source>
</reference>
<sequence>MNISPYSKGCGALVEGVQLADLSDTEFSDLRRAFADHGVLFFRNQSLSPEDHLAFANRWGEIIINKFFTHTQEYPGIAEVRKEKDQETNIGGGWHTDHSYDQEPALGSILVARELPETGGDTHFANLQKAYDTLSDGLKQTLETLQAVHSNVHIYGKDGYYQSTDMASQLGGVNDVGEAVHPVVIQHPDTGRKILYVNPGFTMRFVGWTPEESRPLLNFLFAHVLTNGYTCRFNWEPGSVAFWDNRSTWHSAENDYQGQFRLMHRITLTGGALQAA</sequence>
<dbReference type="InterPro" id="IPR003819">
    <property type="entry name" value="TauD/TfdA-like"/>
</dbReference>
<keyword evidence="5" id="KW-0408">Iron</keyword>
<dbReference type="GO" id="GO:0051213">
    <property type="term" value="F:dioxygenase activity"/>
    <property type="evidence" value="ECO:0007669"/>
    <property type="project" value="UniProtKB-KW"/>
</dbReference>
<feature type="domain" description="TauD/TfdA-like" evidence="6">
    <location>
        <begin position="5"/>
        <end position="267"/>
    </location>
</feature>
<accession>A0ABV4P546</accession>
<evidence type="ECO:0000256" key="1">
    <source>
        <dbReference type="ARBA" id="ARBA00005896"/>
    </source>
</evidence>